<comment type="caution">
    <text evidence="2">The sequence shown here is derived from an EMBL/GenBank/DDBJ whole genome shotgun (WGS) entry which is preliminary data.</text>
</comment>
<dbReference type="RefSeq" id="WP_128558573.1">
    <property type="nucleotide sequence ID" value="NZ_QUAK01000182.1"/>
</dbReference>
<dbReference type="Proteomes" id="UP000263094">
    <property type="component" value="Unassembled WGS sequence"/>
</dbReference>
<proteinExistence type="predicted"/>
<name>A0A372LZQ8_9ACTN</name>
<dbReference type="Gene3D" id="3.30.450.30">
    <property type="entry name" value="Dynein light chain 2a, cytoplasmic"/>
    <property type="match status" value="1"/>
</dbReference>
<protein>
    <submittedName>
        <fullName evidence="2">Roadblock/LC7 domain-containing protein</fullName>
    </submittedName>
</protein>
<dbReference type="SUPFAM" id="SSF103196">
    <property type="entry name" value="Roadblock/LC7 domain"/>
    <property type="match status" value="1"/>
</dbReference>
<dbReference type="AlphaFoldDB" id="A0A372LZQ8"/>
<evidence type="ECO:0000313" key="2">
    <source>
        <dbReference type="EMBL" id="RFU83755.1"/>
    </source>
</evidence>
<dbReference type="OrthoDB" id="4568655at2"/>
<dbReference type="InterPro" id="IPR004942">
    <property type="entry name" value="Roadblock/LAMTOR2_dom"/>
</dbReference>
<dbReference type="Pfam" id="PF03259">
    <property type="entry name" value="Robl_LC7"/>
    <property type="match status" value="1"/>
</dbReference>
<evidence type="ECO:0000259" key="1">
    <source>
        <dbReference type="SMART" id="SM00960"/>
    </source>
</evidence>
<gene>
    <name evidence="2" type="ORF">DY218_26120</name>
</gene>
<dbReference type="InterPro" id="IPR053141">
    <property type="entry name" value="Mycobact_SerProt_Inhib_Rv3364c"/>
</dbReference>
<keyword evidence="3" id="KW-1185">Reference proteome</keyword>
<reference evidence="2 3" key="1">
    <citation type="submission" date="2018-08" db="EMBL/GenBank/DDBJ databases">
        <title>Isolation, diversity and antifungal activity of Actinobacteria from wheat.</title>
        <authorList>
            <person name="Han C."/>
        </authorList>
    </citation>
    <scope>NUCLEOTIDE SEQUENCE [LARGE SCALE GENOMIC DNA]</scope>
    <source>
        <strain evidence="2 3">NEAU-YY421</strain>
    </source>
</reference>
<dbReference type="SMART" id="SM00960">
    <property type="entry name" value="Robl_LC7"/>
    <property type="match status" value="1"/>
</dbReference>
<sequence>MNYARTERSWMLDSLLHNPAVHFAVLFSRDGLPQAATSQIDREDAERFAAAMSAVASLSQSDALGGGADNRLRQTVIELERSFVLLAEAGPGSFLGVSTHVDVDLGAFTYDMQSLVARIRRELSVPDRSEIGHRA</sequence>
<dbReference type="PANTHER" id="PTHR36222:SF1">
    <property type="entry name" value="SERINE PROTEASE INHIBITOR RV3364C"/>
    <property type="match status" value="1"/>
</dbReference>
<dbReference type="EMBL" id="QUAK01000182">
    <property type="protein sequence ID" value="RFU83755.1"/>
    <property type="molecule type" value="Genomic_DNA"/>
</dbReference>
<dbReference type="PANTHER" id="PTHR36222">
    <property type="entry name" value="SERINE PROTEASE INHIBITOR RV3364C"/>
    <property type="match status" value="1"/>
</dbReference>
<feature type="domain" description="Roadblock/LAMTOR2" evidence="1">
    <location>
        <begin position="9"/>
        <end position="99"/>
    </location>
</feature>
<organism evidence="2 3">
    <name type="scientific">Streptomyces triticagri</name>
    <dbReference type="NCBI Taxonomy" id="2293568"/>
    <lineage>
        <taxon>Bacteria</taxon>
        <taxon>Bacillati</taxon>
        <taxon>Actinomycetota</taxon>
        <taxon>Actinomycetes</taxon>
        <taxon>Kitasatosporales</taxon>
        <taxon>Streptomycetaceae</taxon>
        <taxon>Streptomyces</taxon>
    </lineage>
</organism>
<accession>A0A372LZQ8</accession>
<evidence type="ECO:0000313" key="3">
    <source>
        <dbReference type="Proteomes" id="UP000263094"/>
    </source>
</evidence>